<evidence type="ECO:0000313" key="3">
    <source>
        <dbReference type="EMBL" id="KAF4615852.1"/>
    </source>
</evidence>
<dbReference type="Pfam" id="PF00651">
    <property type="entry name" value="BTB"/>
    <property type="match status" value="1"/>
</dbReference>
<protein>
    <recommendedName>
        <fullName evidence="2">BTB domain-containing protein</fullName>
    </recommendedName>
</protein>
<dbReference type="InterPro" id="IPR011333">
    <property type="entry name" value="SKP1/BTB/POZ_sf"/>
</dbReference>
<dbReference type="SMART" id="SM00225">
    <property type="entry name" value="BTB"/>
    <property type="match status" value="1"/>
</dbReference>
<evidence type="ECO:0000256" key="1">
    <source>
        <dbReference type="SAM" id="MobiDB-lite"/>
    </source>
</evidence>
<feature type="compositionally biased region" description="Basic residues" evidence="1">
    <location>
        <begin position="1"/>
        <end position="10"/>
    </location>
</feature>
<accession>A0A8H4VN93</accession>
<dbReference type="Proteomes" id="UP000521872">
    <property type="component" value="Unassembled WGS sequence"/>
</dbReference>
<evidence type="ECO:0000259" key="2">
    <source>
        <dbReference type="PROSITE" id="PS50097"/>
    </source>
</evidence>
<dbReference type="CDD" id="cd18186">
    <property type="entry name" value="BTB_POZ_ZBTB_KLHL-like"/>
    <property type="match status" value="1"/>
</dbReference>
<keyword evidence="4" id="KW-1185">Reference proteome</keyword>
<reference evidence="3 4" key="1">
    <citation type="submission" date="2019-12" db="EMBL/GenBank/DDBJ databases">
        <authorList>
            <person name="Floudas D."/>
            <person name="Bentzer J."/>
            <person name="Ahren D."/>
            <person name="Johansson T."/>
            <person name="Persson P."/>
            <person name="Tunlid A."/>
        </authorList>
    </citation>
    <scope>NUCLEOTIDE SEQUENCE [LARGE SCALE GENOMIC DNA]</scope>
    <source>
        <strain evidence="3 4">CBS 102.39</strain>
    </source>
</reference>
<dbReference type="SUPFAM" id="SSF54695">
    <property type="entry name" value="POZ domain"/>
    <property type="match status" value="1"/>
</dbReference>
<sequence>MSVQLAKRKRSESTSQPPLAEHELTRSKDLWFDDGNVVLQAEKTQFRVHRSVLSLHSSVFRDMFSAPLLHGDSTVDGCPLVIVQDTSMDWENILSVLYRGYQMYETVDDFPIDMLISMLRVGRKYALTHLVLSATRRLRAELPRTFRNWQESPLSDHKQHQPLRVADNVFTIGREVDLINAVSDAGLRSLLPTLFYLLLRDQDLSVVLEGAISESKPPSRLSLETQRAILVGRVGLMKGIMKYPVRWMISQGSWQEMDCEQDCAAERVAVLEESVQSFSNDVSWALQEIAPEVLERFCRKCAPRIKKTVSVAQSRLWDELPRYFGLPDWDTLIENEEKDLEYAKET</sequence>
<dbReference type="Gene3D" id="3.30.710.10">
    <property type="entry name" value="Potassium Channel Kv1.1, Chain A"/>
    <property type="match status" value="1"/>
</dbReference>
<dbReference type="EMBL" id="JAACJL010000033">
    <property type="protein sequence ID" value="KAF4615852.1"/>
    <property type="molecule type" value="Genomic_DNA"/>
</dbReference>
<dbReference type="AlphaFoldDB" id="A0A8H4VN93"/>
<feature type="domain" description="BTB" evidence="2">
    <location>
        <begin position="35"/>
        <end position="106"/>
    </location>
</feature>
<dbReference type="PROSITE" id="PS50097">
    <property type="entry name" value="BTB"/>
    <property type="match status" value="1"/>
</dbReference>
<feature type="region of interest" description="Disordered" evidence="1">
    <location>
        <begin position="1"/>
        <end position="20"/>
    </location>
</feature>
<proteinExistence type="predicted"/>
<comment type="caution">
    <text evidence="3">The sequence shown here is derived from an EMBL/GenBank/DDBJ whole genome shotgun (WGS) entry which is preliminary data.</text>
</comment>
<dbReference type="InterPro" id="IPR000210">
    <property type="entry name" value="BTB/POZ_dom"/>
</dbReference>
<name>A0A8H4VN93_9AGAR</name>
<organism evidence="3 4">
    <name type="scientific">Agrocybe pediades</name>
    <dbReference type="NCBI Taxonomy" id="84607"/>
    <lineage>
        <taxon>Eukaryota</taxon>
        <taxon>Fungi</taxon>
        <taxon>Dikarya</taxon>
        <taxon>Basidiomycota</taxon>
        <taxon>Agaricomycotina</taxon>
        <taxon>Agaricomycetes</taxon>
        <taxon>Agaricomycetidae</taxon>
        <taxon>Agaricales</taxon>
        <taxon>Agaricineae</taxon>
        <taxon>Strophariaceae</taxon>
        <taxon>Agrocybe</taxon>
    </lineage>
</organism>
<evidence type="ECO:0000313" key="4">
    <source>
        <dbReference type="Proteomes" id="UP000521872"/>
    </source>
</evidence>
<gene>
    <name evidence="3" type="ORF">D9613_012381</name>
</gene>